<keyword evidence="1" id="KW-1133">Transmembrane helix</keyword>
<feature type="transmembrane region" description="Helical" evidence="1">
    <location>
        <begin position="40"/>
        <end position="57"/>
    </location>
</feature>
<keyword evidence="1" id="KW-0472">Membrane</keyword>
<evidence type="ECO:0000256" key="1">
    <source>
        <dbReference type="SAM" id="Phobius"/>
    </source>
</evidence>
<feature type="transmembrane region" description="Helical" evidence="1">
    <location>
        <begin position="64"/>
        <end position="80"/>
    </location>
</feature>
<sequence length="84" mass="9954">MAFIFLYIILVGFGWLNIFATSKTEENHEILDFSTKYGKQILWISLSVPLIISILFFNSNFMKSLQVFYTLFLSFLYSYFSPRK</sequence>
<dbReference type="EMBL" id="MQUA01000004">
    <property type="protein sequence ID" value="PQB08824.1"/>
    <property type="molecule type" value="Genomic_DNA"/>
</dbReference>
<organism evidence="2 3">
    <name type="scientific">Polaribacter filamentus</name>
    <dbReference type="NCBI Taxonomy" id="53483"/>
    <lineage>
        <taxon>Bacteria</taxon>
        <taxon>Pseudomonadati</taxon>
        <taxon>Bacteroidota</taxon>
        <taxon>Flavobacteriia</taxon>
        <taxon>Flavobacteriales</taxon>
        <taxon>Flavobacteriaceae</taxon>
    </lineage>
</organism>
<evidence type="ECO:0000313" key="2">
    <source>
        <dbReference type="EMBL" id="PQB08824.1"/>
    </source>
</evidence>
<dbReference type="Proteomes" id="UP000239522">
    <property type="component" value="Unassembled WGS sequence"/>
</dbReference>
<accession>A0A2S7L1M4</accession>
<proteinExistence type="predicted"/>
<comment type="caution">
    <text evidence="2">The sequence shown here is derived from an EMBL/GenBank/DDBJ whole genome shotgun (WGS) entry which is preliminary data.</text>
</comment>
<gene>
    <name evidence="2" type="ORF">BST83_00160</name>
</gene>
<protein>
    <submittedName>
        <fullName evidence="2">Uncharacterized protein</fullName>
    </submittedName>
</protein>
<keyword evidence="1" id="KW-0812">Transmembrane</keyword>
<name>A0A2S7L1M4_9FLAO</name>
<evidence type="ECO:0000313" key="3">
    <source>
        <dbReference type="Proteomes" id="UP000239522"/>
    </source>
</evidence>
<reference evidence="2 3" key="1">
    <citation type="submission" date="2016-11" db="EMBL/GenBank/DDBJ databases">
        <title>Trade-off between light-utilization and light-protection in marine flavobacteria.</title>
        <authorList>
            <person name="Kumagai Y."/>
        </authorList>
    </citation>
    <scope>NUCLEOTIDE SEQUENCE [LARGE SCALE GENOMIC DNA]</scope>
    <source>
        <strain evidence="2 3">ATCC 700397</strain>
    </source>
</reference>
<dbReference type="AlphaFoldDB" id="A0A2S7L1M4"/>
<keyword evidence="3" id="KW-1185">Reference proteome</keyword>